<evidence type="ECO:0000313" key="2">
    <source>
        <dbReference type="EMBL" id="CAI5454237.1"/>
    </source>
</evidence>
<evidence type="ECO:0000256" key="1">
    <source>
        <dbReference type="SAM" id="MobiDB-lite"/>
    </source>
</evidence>
<protein>
    <submittedName>
        <fullName evidence="2">Uncharacterized protein</fullName>
    </submittedName>
</protein>
<feature type="region of interest" description="Disordered" evidence="1">
    <location>
        <begin position="301"/>
        <end position="334"/>
    </location>
</feature>
<dbReference type="Proteomes" id="UP001152747">
    <property type="component" value="Unassembled WGS sequence"/>
</dbReference>
<keyword evidence="3" id="KW-1185">Reference proteome</keyword>
<reference evidence="2" key="1">
    <citation type="submission" date="2022-11" db="EMBL/GenBank/DDBJ databases">
        <authorList>
            <person name="Kikuchi T."/>
        </authorList>
    </citation>
    <scope>NUCLEOTIDE SEQUENCE</scope>
    <source>
        <strain evidence="2">PS1010</strain>
    </source>
</reference>
<gene>
    <name evidence="2" type="ORF">CAMP_LOCUS16874</name>
</gene>
<name>A0A9P1J060_9PELO</name>
<accession>A0A9P1J060</accession>
<proteinExistence type="predicted"/>
<dbReference type="AlphaFoldDB" id="A0A9P1J060"/>
<evidence type="ECO:0000313" key="3">
    <source>
        <dbReference type="Proteomes" id="UP001152747"/>
    </source>
</evidence>
<organism evidence="2 3">
    <name type="scientific">Caenorhabditis angaria</name>
    <dbReference type="NCBI Taxonomy" id="860376"/>
    <lineage>
        <taxon>Eukaryota</taxon>
        <taxon>Metazoa</taxon>
        <taxon>Ecdysozoa</taxon>
        <taxon>Nematoda</taxon>
        <taxon>Chromadorea</taxon>
        <taxon>Rhabditida</taxon>
        <taxon>Rhabditina</taxon>
        <taxon>Rhabditomorpha</taxon>
        <taxon>Rhabditoidea</taxon>
        <taxon>Rhabditidae</taxon>
        <taxon>Peloderinae</taxon>
        <taxon>Caenorhabditis</taxon>
    </lineage>
</organism>
<sequence>MSDQQEVKTTYTAVQVLFALKKLNDDTLEESNDAKKYLEDAICNSPDYEAVLRLITHFLSENKCGNKLVDACIDGIETFSLKTNCDPLIFFMKELYTEQPKREYLSIGDKNILLGLKRRYGKQLFDYLYDKMVTKDASKQYVDFWHHMICKSFKRSDIIEFNALSSMTEACCMHLDYSLFRDDMFRYELVDYETILVCVLRSDSKYYASIAIPIHFKDFRKVVTKLILNTKHCNEKNADWDEQEKYYIDKFIKMLPHYEMMNAIKCFHRFKMLSDEEKKNIEERINKFPSFEKCWLRPEKEEEEDFVDVPKAEPTTEQATEAEDAAEAIDNPADAPEQTLYSYFSSFFL</sequence>
<comment type="caution">
    <text evidence="2">The sequence shown here is derived from an EMBL/GenBank/DDBJ whole genome shotgun (WGS) entry which is preliminary data.</text>
</comment>
<dbReference type="EMBL" id="CANHGI010000006">
    <property type="protein sequence ID" value="CAI5454237.1"/>
    <property type="molecule type" value="Genomic_DNA"/>
</dbReference>